<proteinExistence type="predicted"/>
<evidence type="ECO:0000313" key="2">
    <source>
        <dbReference type="EMBL" id="KAE9627861.1"/>
    </source>
</evidence>
<accession>A0A6A4RGB9</accession>
<reference evidence="2 3" key="1">
    <citation type="submission" date="2019-12" db="EMBL/GenBank/DDBJ databases">
        <authorList>
            <person name="Zhang Y.-J."/>
        </authorList>
    </citation>
    <scope>NUCLEOTIDE SEQUENCE [LARGE SCALE GENOMIC DNA]</scope>
    <source>
        <strain evidence="2 3">H18S-6</strain>
    </source>
</reference>
<feature type="region of interest" description="Disordered" evidence="1">
    <location>
        <begin position="192"/>
        <end position="221"/>
    </location>
</feature>
<evidence type="ECO:0000256" key="1">
    <source>
        <dbReference type="SAM" id="MobiDB-lite"/>
    </source>
</evidence>
<comment type="caution">
    <text evidence="2">The sequence shown here is derived from an EMBL/GenBank/DDBJ whole genome shotgun (WGS) entry which is preliminary data.</text>
</comment>
<dbReference type="Proteomes" id="UP000441586">
    <property type="component" value="Unassembled WGS sequence"/>
</dbReference>
<dbReference type="AlphaFoldDB" id="A0A6A4RGB9"/>
<sequence length="351" mass="39173">MTSFAKKYAAGQYTEVWREMDQNWASFSESIAFEQGSHWQRSFTVDREDAEDVLRQTFERVAHNSDLLIQRLRETGYRFECESGRYGPPVSPRQSAVNQVSLCKASLEADFGDLYVFNKDLSPFPLALERFGQIVGTLDLVQRFPPSTAIDLNALTKNPRLEGFELPAGFSSEEWLSIANSLSAAAETYAPEKTEQQVQLEQELDDQDRKPHPHASDPVLSRLGDWDPLTVSFEYLSMTLTDEEAEPQILSAGGLAYVGGIAASFEHKANISGAEDVSFDFPSTSLDPVITAEGIKIPFTTYLRRAFARGGFFGVPRPVNSELGSIREVEQGIFLPDHPVFASLKRDLLPF</sequence>
<name>A0A6A4RGB9_9RHOB</name>
<evidence type="ECO:0000313" key="3">
    <source>
        <dbReference type="Proteomes" id="UP000441586"/>
    </source>
</evidence>
<dbReference type="EMBL" id="WSFO01000011">
    <property type="protein sequence ID" value="KAE9627861.1"/>
    <property type="molecule type" value="Genomic_DNA"/>
</dbReference>
<organism evidence="2 3">
    <name type="scientific">Parasedimentitalea maritima</name>
    <dbReference type="NCBI Taxonomy" id="2578117"/>
    <lineage>
        <taxon>Bacteria</taxon>
        <taxon>Pseudomonadati</taxon>
        <taxon>Pseudomonadota</taxon>
        <taxon>Alphaproteobacteria</taxon>
        <taxon>Rhodobacterales</taxon>
        <taxon>Paracoccaceae</taxon>
        <taxon>Parasedimentitalea</taxon>
    </lineage>
</organism>
<protein>
    <submittedName>
        <fullName evidence="2">Uncharacterized protein</fullName>
    </submittedName>
</protein>
<gene>
    <name evidence="2" type="ORF">GP644_17315</name>
</gene>
<dbReference type="RefSeq" id="WP_158980606.1">
    <property type="nucleotide sequence ID" value="NZ_WSFO01000011.1"/>
</dbReference>